<evidence type="ECO:0000256" key="3">
    <source>
        <dbReference type="ARBA" id="ARBA00023163"/>
    </source>
</evidence>
<dbReference type="STRING" id="1448321.A0A317WMZ6"/>
<comment type="caution">
    <text evidence="7">The sequence shown here is derived from an EMBL/GenBank/DDBJ whole genome shotgun (WGS) entry which is preliminary data.</text>
</comment>
<dbReference type="GO" id="GO:0009893">
    <property type="term" value="P:positive regulation of metabolic process"/>
    <property type="evidence" value="ECO:0007669"/>
    <property type="project" value="UniProtKB-ARBA"/>
</dbReference>
<keyword evidence="1" id="KW-0805">Transcription regulation</keyword>
<dbReference type="Proteomes" id="UP000247233">
    <property type="component" value="Unassembled WGS sequence"/>
</dbReference>
<dbReference type="InterPro" id="IPR021858">
    <property type="entry name" value="Fun_TF"/>
</dbReference>
<evidence type="ECO:0000256" key="2">
    <source>
        <dbReference type="ARBA" id="ARBA00023125"/>
    </source>
</evidence>
<evidence type="ECO:0000256" key="4">
    <source>
        <dbReference type="ARBA" id="ARBA00023242"/>
    </source>
</evidence>
<dbReference type="VEuPathDB" id="FungiDB:BO70DRAFT_288303"/>
<dbReference type="Gene3D" id="4.10.240.10">
    <property type="entry name" value="Zn(2)-C6 fungal-type DNA-binding domain"/>
    <property type="match status" value="1"/>
</dbReference>
<reference evidence="7 8" key="1">
    <citation type="submission" date="2016-12" db="EMBL/GenBank/DDBJ databases">
        <title>The genomes of Aspergillus section Nigri reveals drivers in fungal speciation.</title>
        <authorList>
            <consortium name="DOE Joint Genome Institute"/>
            <person name="Vesth T.C."/>
            <person name="Nybo J."/>
            <person name="Theobald S."/>
            <person name="Brandl J."/>
            <person name="Frisvad J.C."/>
            <person name="Nielsen K.F."/>
            <person name="Lyhne E.K."/>
            <person name="Kogle M.E."/>
            <person name="Kuo A."/>
            <person name="Riley R."/>
            <person name="Clum A."/>
            <person name="Nolan M."/>
            <person name="Lipzen A."/>
            <person name="Salamov A."/>
            <person name="Henrissat B."/>
            <person name="Wiebenga A."/>
            <person name="De Vries R.P."/>
            <person name="Grigoriev I.V."/>
            <person name="Mortensen U.H."/>
            <person name="Andersen M.R."/>
            <person name="Baker S.E."/>
        </authorList>
    </citation>
    <scope>NUCLEOTIDE SEQUENCE [LARGE SCALE GENOMIC DNA]</scope>
    <source>
        <strain evidence="7 8">CBS 117.55</strain>
    </source>
</reference>
<feature type="region of interest" description="Disordered" evidence="5">
    <location>
        <begin position="592"/>
        <end position="615"/>
    </location>
</feature>
<keyword evidence="2" id="KW-0238">DNA-binding</keyword>
<dbReference type="InterPro" id="IPR053178">
    <property type="entry name" value="Osmoadaptation_assoc"/>
</dbReference>
<dbReference type="PROSITE" id="PS00463">
    <property type="entry name" value="ZN2_CY6_FUNGAL_1"/>
    <property type="match status" value="1"/>
</dbReference>
<dbReference type="GO" id="GO:0008270">
    <property type="term" value="F:zinc ion binding"/>
    <property type="evidence" value="ECO:0007669"/>
    <property type="project" value="InterPro"/>
</dbReference>
<feature type="region of interest" description="Disordered" evidence="5">
    <location>
        <begin position="139"/>
        <end position="199"/>
    </location>
</feature>
<dbReference type="PANTHER" id="PTHR38111">
    <property type="entry name" value="ZN(2)-C6 FUNGAL-TYPE DOMAIN-CONTAINING PROTEIN-RELATED"/>
    <property type="match status" value="1"/>
</dbReference>
<name>A0A317WMZ6_9EURO</name>
<keyword evidence="3" id="KW-0804">Transcription</keyword>
<gene>
    <name evidence="7" type="ORF">BO70DRAFT_288303</name>
</gene>
<dbReference type="InterPro" id="IPR001138">
    <property type="entry name" value="Zn2Cys6_DnaBD"/>
</dbReference>
<dbReference type="Pfam" id="PF11951">
    <property type="entry name" value="Fungal_trans_2"/>
    <property type="match status" value="1"/>
</dbReference>
<dbReference type="CDD" id="cd00067">
    <property type="entry name" value="GAL4"/>
    <property type="match status" value="1"/>
</dbReference>
<accession>A0A317WMZ6</accession>
<dbReference type="EMBL" id="MSFL01000007">
    <property type="protein sequence ID" value="PWY86652.1"/>
    <property type="molecule type" value="Genomic_DNA"/>
</dbReference>
<dbReference type="GO" id="GO:0000981">
    <property type="term" value="F:DNA-binding transcription factor activity, RNA polymerase II-specific"/>
    <property type="evidence" value="ECO:0007669"/>
    <property type="project" value="InterPro"/>
</dbReference>
<dbReference type="GeneID" id="37061513"/>
<protein>
    <submittedName>
        <fullName evidence="7">C6 finger domain-containing protein</fullName>
    </submittedName>
</protein>
<dbReference type="PROSITE" id="PS50048">
    <property type="entry name" value="ZN2_CY6_FUNGAL_2"/>
    <property type="match status" value="1"/>
</dbReference>
<keyword evidence="4" id="KW-0539">Nucleus</keyword>
<organism evidence="7 8">
    <name type="scientific">Aspergillus heteromorphus CBS 117.55</name>
    <dbReference type="NCBI Taxonomy" id="1448321"/>
    <lineage>
        <taxon>Eukaryota</taxon>
        <taxon>Fungi</taxon>
        <taxon>Dikarya</taxon>
        <taxon>Ascomycota</taxon>
        <taxon>Pezizomycotina</taxon>
        <taxon>Eurotiomycetes</taxon>
        <taxon>Eurotiomycetidae</taxon>
        <taxon>Eurotiales</taxon>
        <taxon>Aspergillaceae</taxon>
        <taxon>Aspergillus</taxon>
        <taxon>Aspergillus subgen. Circumdati</taxon>
    </lineage>
</organism>
<feature type="domain" description="Zn(2)-C6 fungal-type" evidence="6">
    <location>
        <begin position="32"/>
        <end position="63"/>
    </location>
</feature>
<dbReference type="SMART" id="SM00066">
    <property type="entry name" value="GAL4"/>
    <property type="match status" value="1"/>
</dbReference>
<dbReference type="PANTHER" id="PTHR38111:SF2">
    <property type="entry name" value="FINGER DOMAIN PROTEIN, PUTATIVE (AFU_ORTHOLOGUE AFUA_1G01560)-RELATED"/>
    <property type="match status" value="1"/>
</dbReference>
<dbReference type="RefSeq" id="XP_025400884.1">
    <property type="nucleotide sequence ID" value="XM_025539276.1"/>
</dbReference>
<dbReference type="AlphaFoldDB" id="A0A317WMZ6"/>
<dbReference type="OrthoDB" id="5344325at2759"/>
<evidence type="ECO:0000313" key="8">
    <source>
        <dbReference type="Proteomes" id="UP000247233"/>
    </source>
</evidence>
<dbReference type="InterPro" id="IPR036864">
    <property type="entry name" value="Zn2-C6_fun-type_DNA-bd_sf"/>
</dbReference>
<dbReference type="Pfam" id="PF00172">
    <property type="entry name" value="Zn_clus"/>
    <property type="match status" value="1"/>
</dbReference>
<evidence type="ECO:0000256" key="5">
    <source>
        <dbReference type="SAM" id="MobiDB-lite"/>
    </source>
</evidence>
<dbReference type="GO" id="GO:0003677">
    <property type="term" value="F:DNA binding"/>
    <property type="evidence" value="ECO:0007669"/>
    <property type="project" value="UniProtKB-KW"/>
</dbReference>
<evidence type="ECO:0000256" key="1">
    <source>
        <dbReference type="ARBA" id="ARBA00023015"/>
    </source>
</evidence>
<sequence length="615" mass="69172">MVNPQPHAVLASDHFRARSALTSSQLARQLRSCKVCRFRKVKCDRVQPCHACCAHGYPSKCAYDTDPDDNLQPISQTDEIRNLRHEIRELTATLNSRQRRARKPRRLAQLQALFDAIRSAPLDVTNRIVADVRRTRGRTHGEAFPLEPENGSEGAVTTRPRGSHDPDGRIDEDEADYRSGRHASSRSSSEDSEDSSYGAVCHLGSSKPMLDVFIERFVDAFSPQVSTKAGQAGAVRRAAGIRMFSPILMDAFESVSTAYFGRIIQDKDLEASGFRLYPRVLRSLQQALQDPERSKAESTLVTVMLLMAFESVERTTQGSLLAHVHGAMRLIEHRGPENHVHGVEHLLYTELRPFWVSASFITRRPCFLAAEEWINLPWSANTSKRDILHYLLDLAVEVPALLGQFDDVQATLGSNLSSVHEITVKQVALWDGVADLTERFRRWKVQWVDSYPDGPPQEVEVVPSDQFPLFQCRDFRTGGVMTPTTFVYPDLRLAQTMCLYYSIRLVLSSVDTRPEGRVGPLDQYAMGCGICRSLEWYIQNAAGNMINRLVFPVRVAWEIFPDAGPERRYLQEVLKLVEKRHSLALWGGGMSELSPRAGSPQEESPDMVQVQAQEG</sequence>
<dbReference type="SUPFAM" id="SSF57701">
    <property type="entry name" value="Zn2/Cys6 DNA-binding domain"/>
    <property type="match status" value="1"/>
</dbReference>
<keyword evidence="8" id="KW-1185">Reference proteome</keyword>
<proteinExistence type="predicted"/>
<evidence type="ECO:0000313" key="7">
    <source>
        <dbReference type="EMBL" id="PWY86652.1"/>
    </source>
</evidence>
<evidence type="ECO:0000259" key="6">
    <source>
        <dbReference type="PROSITE" id="PS50048"/>
    </source>
</evidence>